<accession>A0A0E9XDG3</accession>
<organism evidence="1">
    <name type="scientific">Anguilla anguilla</name>
    <name type="common">European freshwater eel</name>
    <name type="synonym">Muraena anguilla</name>
    <dbReference type="NCBI Taxonomy" id="7936"/>
    <lineage>
        <taxon>Eukaryota</taxon>
        <taxon>Metazoa</taxon>
        <taxon>Chordata</taxon>
        <taxon>Craniata</taxon>
        <taxon>Vertebrata</taxon>
        <taxon>Euteleostomi</taxon>
        <taxon>Actinopterygii</taxon>
        <taxon>Neopterygii</taxon>
        <taxon>Teleostei</taxon>
        <taxon>Anguilliformes</taxon>
        <taxon>Anguillidae</taxon>
        <taxon>Anguilla</taxon>
    </lineage>
</organism>
<proteinExistence type="predicted"/>
<dbReference type="AlphaFoldDB" id="A0A0E9XDG3"/>
<evidence type="ECO:0000313" key="1">
    <source>
        <dbReference type="EMBL" id="JAH99870.1"/>
    </source>
</evidence>
<reference evidence="1" key="1">
    <citation type="submission" date="2014-11" db="EMBL/GenBank/DDBJ databases">
        <authorList>
            <person name="Amaro Gonzalez C."/>
        </authorList>
    </citation>
    <scope>NUCLEOTIDE SEQUENCE</scope>
</reference>
<sequence>MSTQKRQLGDVQTYTKCSNEIKLQQHTLIKNTSLKQ</sequence>
<dbReference type="EMBL" id="GBXM01008707">
    <property type="protein sequence ID" value="JAH99870.1"/>
    <property type="molecule type" value="Transcribed_RNA"/>
</dbReference>
<reference evidence="1" key="2">
    <citation type="journal article" date="2015" name="Fish Shellfish Immunol.">
        <title>Early steps in the European eel (Anguilla anguilla)-Vibrio vulnificus interaction in the gills: Role of the RtxA13 toxin.</title>
        <authorList>
            <person name="Callol A."/>
            <person name="Pajuelo D."/>
            <person name="Ebbesson L."/>
            <person name="Teles M."/>
            <person name="MacKenzie S."/>
            <person name="Amaro C."/>
        </authorList>
    </citation>
    <scope>NUCLEOTIDE SEQUENCE</scope>
</reference>
<name>A0A0E9XDG3_ANGAN</name>
<protein>
    <submittedName>
        <fullName evidence="1">Uncharacterized protein</fullName>
    </submittedName>
</protein>